<keyword evidence="5" id="KW-0812">Transmembrane</keyword>
<dbReference type="CDD" id="cd03185">
    <property type="entry name" value="GST_C_Tau"/>
    <property type="match status" value="1"/>
</dbReference>
<comment type="similarity">
    <text evidence="3">Belongs to the GST superfamily. Tau family.</text>
</comment>
<dbReference type="InterPro" id="IPR045074">
    <property type="entry name" value="GST_C_Tau"/>
</dbReference>
<proteinExistence type="inferred from homology"/>
<dbReference type="InterPro" id="IPR010987">
    <property type="entry name" value="Glutathione-S-Trfase_C-like"/>
</dbReference>
<keyword evidence="5" id="KW-0472">Membrane</keyword>
<protein>
    <recommendedName>
        <fullName evidence="1">glutathione transferase</fullName>
        <ecNumber evidence="1">2.5.1.18</ecNumber>
    </recommendedName>
</protein>
<dbReference type="GO" id="GO:0005737">
    <property type="term" value="C:cytoplasm"/>
    <property type="evidence" value="ECO:0007669"/>
    <property type="project" value="TreeGrafter"/>
</dbReference>
<evidence type="ECO:0000256" key="3">
    <source>
        <dbReference type="ARBA" id="ARBA00025743"/>
    </source>
</evidence>
<evidence type="ECO:0000256" key="5">
    <source>
        <dbReference type="SAM" id="Phobius"/>
    </source>
</evidence>
<dbReference type="InterPro" id="IPR036249">
    <property type="entry name" value="Thioredoxin-like_sf"/>
</dbReference>
<reference evidence="8 9" key="1">
    <citation type="submission" date="2020-10" db="EMBL/GenBank/DDBJ databases">
        <title>The Coptis chinensis genome and diversification of protoberbering-type alkaloids.</title>
        <authorList>
            <person name="Wang B."/>
            <person name="Shu S."/>
            <person name="Song C."/>
            <person name="Liu Y."/>
        </authorList>
    </citation>
    <scope>NUCLEOTIDE SEQUENCE [LARGE SCALE GENOMIC DNA]</scope>
    <source>
        <strain evidence="8">HL-2020</strain>
        <tissue evidence="8">Leaf</tissue>
    </source>
</reference>
<dbReference type="SUPFAM" id="SSF53098">
    <property type="entry name" value="Ribonuclease H-like"/>
    <property type="match status" value="1"/>
</dbReference>
<accession>A0A835IXA7</accession>
<dbReference type="PANTHER" id="PTHR11260:SF615">
    <property type="entry name" value="GLUTATHIONE S-TRANSFERASE U17"/>
    <property type="match status" value="1"/>
</dbReference>
<dbReference type="InterPro" id="IPR012337">
    <property type="entry name" value="RNaseH-like_sf"/>
</dbReference>
<dbReference type="AlphaFoldDB" id="A0A835IXA7"/>
<dbReference type="Pfam" id="PF02798">
    <property type="entry name" value="GST_N"/>
    <property type="match status" value="1"/>
</dbReference>
<evidence type="ECO:0000256" key="2">
    <source>
        <dbReference type="ARBA" id="ARBA00022679"/>
    </source>
</evidence>
<dbReference type="SFLD" id="SFLDG01152">
    <property type="entry name" value="Main.3:_Omega-_and_Tau-like"/>
    <property type="match status" value="1"/>
</dbReference>
<dbReference type="PROSITE" id="PS50405">
    <property type="entry name" value="GST_CTER"/>
    <property type="match status" value="1"/>
</dbReference>
<dbReference type="EMBL" id="JADFTS010000001">
    <property type="protein sequence ID" value="KAF9625109.1"/>
    <property type="molecule type" value="Genomic_DNA"/>
</dbReference>
<dbReference type="Gene3D" id="1.20.1050.10">
    <property type="match status" value="1"/>
</dbReference>
<dbReference type="Proteomes" id="UP000631114">
    <property type="component" value="Unassembled WGS sequence"/>
</dbReference>
<dbReference type="PROSITE" id="PS50404">
    <property type="entry name" value="GST_NTER"/>
    <property type="match status" value="1"/>
</dbReference>
<keyword evidence="9" id="KW-1185">Reference proteome</keyword>
<dbReference type="InterPro" id="IPR045073">
    <property type="entry name" value="Omega/Tau-like"/>
</dbReference>
<evidence type="ECO:0000259" key="7">
    <source>
        <dbReference type="PROSITE" id="PS50405"/>
    </source>
</evidence>
<feature type="domain" description="GST N-terminal" evidence="6">
    <location>
        <begin position="34"/>
        <end position="112"/>
    </location>
</feature>
<keyword evidence="5" id="KW-1133">Transmembrane helix</keyword>
<dbReference type="InterPro" id="IPR040079">
    <property type="entry name" value="Glutathione_S-Trfase"/>
</dbReference>
<evidence type="ECO:0000313" key="9">
    <source>
        <dbReference type="Proteomes" id="UP000631114"/>
    </source>
</evidence>
<gene>
    <name evidence="8" type="ORF">IFM89_019059</name>
</gene>
<dbReference type="SUPFAM" id="SSF47616">
    <property type="entry name" value="GST C-terminal domain-like"/>
    <property type="match status" value="1"/>
</dbReference>
<evidence type="ECO:0000256" key="4">
    <source>
        <dbReference type="ARBA" id="ARBA00047960"/>
    </source>
</evidence>
<dbReference type="CDD" id="cd03058">
    <property type="entry name" value="GST_N_Tau"/>
    <property type="match status" value="1"/>
</dbReference>
<dbReference type="GO" id="GO:0006749">
    <property type="term" value="P:glutathione metabolic process"/>
    <property type="evidence" value="ECO:0007669"/>
    <property type="project" value="InterPro"/>
</dbReference>
<dbReference type="SUPFAM" id="SSF52833">
    <property type="entry name" value="Thioredoxin-like"/>
    <property type="match status" value="1"/>
</dbReference>
<dbReference type="FunFam" id="3.40.30.10:FF:000044">
    <property type="entry name" value="Glutathione S-transferase GSTU6"/>
    <property type="match status" value="1"/>
</dbReference>
<evidence type="ECO:0000259" key="6">
    <source>
        <dbReference type="PROSITE" id="PS50404"/>
    </source>
</evidence>
<comment type="caution">
    <text evidence="8">The sequence shown here is derived from an EMBL/GenBank/DDBJ whole genome shotgun (WGS) entry which is preliminary data.</text>
</comment>
<dbReference type="InterPro" id="IPR004045">
    <property type="entry name" value="Glutathione_S-Trfase_N"/>
</dbReference>
<dbReference type="EC" id="2.5.1.18" evidence="1"/>
<evidence type="ECO:0000256" key="1">
    <source>
        <dbReference type="ARBA" id="ARBA00012452"/>
    </source>
</evidence>
<dbReference type="SFLD" id="SFLDS00019">
    <property type="entry name" value="Glutathione_Transferase_(cytos"/>
    <property type="match status" value="1"/>
</dbReference>
<keyword evidence="2" id="KW-0808">Transferase</keyword>
<dbReference type="PANTHER" id="PTHR11260">
    <property type="entry name" value="GLUTATHIONE S-TRANSFERASE, GST, SUPERFAMILY, GST DOMAIN CONTAINING"/>
    <property type="match status" value="1"/>
</dbReference>
<comment type="catalytic activity">
    <reaction evidence="4">
        <text>RX + glutathione = an S-substituted glutathione + a halide anion + H(+)</text>
        <dbReference type="Rhea" id="RHEA:16437"/>
        <dbReference type="ChEBI" id="CHEBI:15378"/>
        <dbReference type="ChEBI" id="CHEBI:16042"/>
        <dbReference type="ChEBI" id="CHEBI:17792"/>
        <dbReference type="ChEBI" id="CHEBI:57925"/>
        <dbReference type="ChEBI" id="CHEBI:90779"/>
        <dbReference type="EC" id="2.5.1.18"/>
    </reaction>
</comment>
<feature type="domain" description="GST C-terminal" evidence="7">
    <location>
        <begin position="118"/>
        <end position="253"/>
    </location>
</feature>
<dbReference type="GO" id="GO:0004364">
    <property type="term" value="F:glutathione transferase activity"/>
    <property type="evidence" value="ECO:0007669"/>
    <property type="project" value="UniProtKB-EC"/>
</dbReference>
<dbReference type="InterPro" id="IPR036282">
    <property type="entry name" value="Glutathione-S-Trfase_C_sf"/>
</dbReference>
<sequence>TFHLYKPRPLSLHIEVKKTSLFSTGIVLTVMAAYDVKILGYWSSPFVMRPRIALNLKNVDYEFVEQGYPKSELLLRSNPVHKKVPVMIHNDKPICESLIIVQYIDEAFTSGHSILPSDPYDRAIAQFWAVYVDDKWFSSLIGSLKAKPEEEKNTAIEGITTVLELLEEAFEKSSKGKEFFGEDAIGYLDIAFGSFLGFLKVADKVHDTEFLDETKVEMAISRGWLRLWVETDSEAASKAFTGGSVPWQLEARWTSCTAATQQLKITTIFREGNITADALAKVGTTLAANDRTVFEGKPDWIHKWEGPFQTFYRFQ</sequence>
<organism evidence="8 9">
    <name type="scientific">Coptis chinensis</name>
    <dbReference type="NCBI Taxonomy" id="261450"/>
    <lineage>
        <taxon>Eukaryota</taxon>
        <taxon>Viridiplantae</taxon>
        <taxon>Streptophyta</taxon>
        <taxon>Embryophyta</taxon>
        <taxon>Tracheophyta</taxon>
        <taxon>Spermatophyta</taxon>
        <taxon>Magnoliopsida</taxon>
        <taxon>Ranunculales</taxon>
        <taxon>Ranunculaceae</taxon>
        <taxon>Coptidoideae</taxon>
        <taxon>Coptis</taxon>
    </lineage>
</organism>
<dbReference type="SFLD" id="SFLDG00358">
    <property type="entry name" value="Main_(cytGST)"/>
    <property type="match status" value="1"/>
</dbReference>
<dbReference type="Gene3D" id="3.40.30.10">
    <property type="entry name" value="Glutaredoxin"/>
    <property type="match status" value="1"/>
</dbReference>
<name>A0A835IXA7_9MAGN</name>
<dbReference type="OrthoDB" id="4951845at2759"/>
<evidence type="ECO:0000313" key="8">
    <source>
        <dbReference type="EMBL" id="KAF9625109.1"/>
    </source>
</evidence>
<feature type="non-terminal residue" evidence="8">
    <location>
        <position position="315"/>
    </location>
</feature>
<feature type="transmembrane region" description="Helical" evidence="5">
    <location>
        <begin position="21"/>
        <end position="42"/>
    </location>
</feature>